<organism evidence="2 3">
    <name type="scientific">Didymella exigua CBS 183.55</name>
    <dbReference type="NCBI Taxonomy" id="1150837"/>
    <lineage>
        <taxon>Eukaryota</taxon>
        <taxon>Fungi</taxon>
        <taxon>Dikarya</taxon>
        <taxon>Ascomycota</taxon>
        <taxon>Pezizomycotina</taxon>
        <taxon>Dothideomycetes</taxon>
        <taxon>Pleosporomycetidae</taxon>
        <taxon>Pleosporales</taxon>
        <taxon>Pleosporineae</taxon>
        <taxon>Didymellaceae</taxon>
        <taxon>Didymella</taxon>
    </lineage>
</organism>
<protein>
    <submittedName>
        <fullName evidence="2">HET-domain-containing protein</fullName>
    </submittedName>
</protein>
<dbReference type="InterPro" id="IPR010730">
    <property type="entry name" value="HET"/>
</dbReference>
<accession>A0A6A5S8A1</accession>
<dbReference type="PANTHER" id="PTHR33112:SF1">
    <property type="entry name" value="HETEROKARYON INCOMPATIBILITY DOMAIN-CONTAINING PROTEIN"/>
    <property type="match status" value="1"/>
</dbReference>
<sequence>MLPNDLCDRCRVLENIIGEFEKPVPLVDSKPYGADRSYQEFIPCVSVNKSCRLCIQFSSLQRASSYSRHADLNPDIQNLLLKCRFWWHPDLARLVAYHRVSQHGKLSFVFLQSKGALPLSIVNQAQADYSRLRHWFRNCKDRHEYCRLHERKSIAHQIRLKAIDCTTRNICTLPSQADYTCLSYVWGSFKDTSLHAKIGTSGRLNDLPKTIEDAIHVTLQLGINFLWVDRYCINQNNHEEKHHMINNMDQIYLNSTFTIIAAEGDGPNAGLPGVCGTPRRPQRVVRIKQLTLIGIESVSHYVHNSKWNTRGWTYQEMLLSRRILLFTDTRVYYQCLSGFGLEGVTRTILCRRQERTSNSTSWTEKVPGTKPVFPILQSNLVGKIILSRLSEYFERSLSFPADTVRAVLGIFNALRMSGAFTLNQFYGMPVVLHKGIAKTVTEDFVERLTWVAGTNRSPHIAGPRLGDDYGLPDTDLSNVMPGAELGERIGLFPSWSWAAFKADCPEHERIKGIKLMFPDSHKQVDVRRAFDAADTGIRIYHRDEPKASLSNFVRLHLDFVNYLPFIDVTAWTWSSLFSKQLLQTWFDSCSVSIHCDDSRNLELASPVRLTAVHTMTYKTRGLHEEELPRLRANETGDGYKLTRVPSNPHERRYHVRMLLAKQDGSQGYMRVGVMTVDMMWRSDRPPEGVEDILNGMMRSVYGEEESCWERRTLRLI</sequence>
<dbReference type="Proteomes" id="UP000800082">
    <property type="component" value="Unassembled WGS sequence"/>
</dbReference>
<dbReference type="PANTHER" id="PTHR33112">
    <property type="entry name" value="DOMAIN PROTEIN, PUTATIVE-RELATED"/>
    <property type="match status" value="1"/>
</dbReference>
<dbReference type="EMBL" id="ML978957">
    <property type="protein sequence ID" value="KAF1933727.1"/>
    <property type="molecule type" value="Genomic_DNA"/>
</dbReference>
<dbReference type="GeneID" id="54345787"/>
<dbReference type="AlphaFoldDB" id="A0A6A5S8A1"/>
<evidence type="ECO:0000313" key="3">
    <source>
        <dbReference type="Proteomes" id="UP000800082"/>
    </source>
</evidence>
<evidence type="ECO:0000259" key="1">
    <source>
        <dbReference type="Pfam" id="PF06985"/>
    </source>
</evidence>
<dbReference type="RefSeq" id="XP_033453975.1">
    <property type="nucleotide sequence ID" value="XM_033588140.1"/>
</dbReference>
<name>A0A6A5S8A1_9PLEO</name>
<gene>
    <name evidence="2" type="ORF">M421DRAFT_203230</name>
</gene>
<evidence type="ECO:0000313" key="2">
    <source>
        <dbReference type="EMBL" id="KAF1933727.1"/>
    </source>
</evidence>
<feature type="domain" description="Heterokaryon incompatibility" evidence="1">
    <location>
        <begin position="179"/>
        <end position="316"/>
    </location>
</feature>
<keyword evidence="3" id="KW-1185">Reference proteome</keyword>
<proteinExistence type="predicted"/>
<dbReference type="OrthoDB" id="5428863at2759"/>
<reference evidence="2" key="1">
    <citation type="journal article" date="2020" name="Stud. Mycol.">
        <title>101 Dothideomycetes genomes: a test case for predicting lifestyles and emergence of pathogens.</title>
        <authorList>
            <person name="Haridas S."/>
            <person name="Albert R."/>
            <person name="Binder M."/>
            <person name="Bloem J."/>
            <person name="Labutti K."/>
            <person name="Salamov A."/>
            <person name="Andreopoulos B."/>
            <person name="Baker S."/>
            <person name="Barry K."/>
            <person name="Bills G."/>
            <person name="Bluhm B."/>
            <person name="Cannon C."/>
            <person name="Castanera R."/>
            <person name="Culley D."/>
            <person name="Daum C."/>
            <person name="Ezra D."/>
            <person name="Gonzalez J."/>
            <person name="Henrissat B."/>
            <person name="Kuo A."/>
            <person name="Liang C."/>
            <person name="Lipzen A."/>
            <person name="Lutzoni F."/>
            <person name="Magnuson J."/>
            <person name="Mondo S."/>
            <person name="Nolan M."/>
            <person name="Ohm R."/>
            <person name="Pangilinan J."/>
            <person name="Park H.-J."/>
            <person name="Ramirez L."/>
            <person name="Alfaro M."/>
            <person name="Sun H."/>
            <person name="Tritt A."/>
            <person name="Yoshinaga Y."/>
            <person name="Zwiers L.-H."/>
            <person name="Turgeon B."/>
            <person name="Goodwin S."/>
            <person name="Spatafora J."/>
            <person name="Crous P."/>
            <person name="Grigoriev I."/>
        </authorList>
    </citation>
    <scope>NUCLEOTIDE SEQUENCE</scope>
    <source>
        <strain evidence="2">CBS 183.55</strain>
    </source>
</reference>
<dbReference type="Pfam" id="PF06985">
    <property type="entry name" value="HET"/>
    <property type="match status" value="1"/>
</dbReference>